<keyword evidence="2 4" id="KW-0233">DNA recombination</keyword>
<feature type="domain" description="DNA replication/recombination mediator RecO N-terminal" evidence="5">
    <location>
        <begin position="1"/>
        <end position="78"/>
    </location>
</feature>
<comment type="caution">
    <text evidence="6">The sequence shown here is derived from an EMBL/GenBank/DDBJ whole genome shotgun (WGS) entry which is preliminary data.</text>
</comment>
<evidence type="ECO:0000256" key="3">
    <source>
        <dbReference type="ARBA" id="ARBA00023204"/>
    </source>
</evidence>
<dbReference type="InterPro" id="IPR012340">
    <property type="entry name" value="NA-bd_OB-fold"/>
</dbReference>
<dbReference type="GO" id="GO:0043590">
    <property type="term" value="C:bacterial nucleoid"/>
    <property type="evidence" value="ECO:0007669"/>
    <property type="project" value="TreeGrafter"/>
</dbReference>
<dbReference type="Gene3D" id="2.40.50.140">
    <property type="entry name" value="Nucleic acid-binding proteins"/>
    <property type="match status" value="1"/>
</dbReference>
<evidence type="ECO:0000313" key="6">
    <source>
        <dbReference type="EMBL" id="PIT90735.1"/>
    </source>
</evidence>
<dbReference type="Pfam" id="PF11967">
    <property type="entry name" value="RecO_N"/>
    <property type="match status" value="1"/>
</dbReference>
<dbReference type="InterPro" id="IPR022572">
    <property type="entry name" value="DNA_rep/recomb_RecO_N"/>
</dbReference>
<keyword evidence="3 4" id="KW-0234">DNA repair</keyword>
<evidence type="ECO:0000256" key="2">
    <source>
        <dbReference type="ARBA" id="ARBA00023172"/>
    </source>
</evidence>
<evidence type="ECO:0000313" key="7">
    <source>
        <dbReference type="Proteomes" id="UP000230543"/>
    </source>
</evidence>
<accession>A0A2M6WDB5</accession>
<protein>
    <recommendedName>
        <fullName evidence="4">DNA repair protein RecO</fullName>
    </recommendedName>
    <alternativeName>
        <fullName evidence="4">Recombination protein O</fullName>
    </alternativeName>
</protein>
<dbReference type="GO" id="GO:0006302">
    <property type="term" value="P:double-strand break repair"/>
    <property type="evidence" value="ECO:0007669"/>
    <property type="project" value="TreeGrafter"/>
</dbReference>
<comment type="function">
    <text evidence="4">Involved in DNA repair and RecF pathway recombination.</text>
</comment>
<evidence type="ECO:0000256" key="4">
    <source>
        <dbReference type="HAMAP-Rule" id="MF_00201"/>
    </source>
</evidence>
<evidence type="ECO:0000259" key="5">
    <source>
        <dbReference type="Pfam" id="PF11967"/>
    </source>
</evidence>
<comment type="similarity">
    <text evidence="4">Belongs to the RecO family.</text>
</comment>
<dbReference type="NCBIfam" id="TIGR00613">
    <property type="entry name" value="reco"/>
    <property type="match status" value="1"/>
</dbReference>
<organism evidence="6 7">
    <name type="scientific">Candidatus Komeilibacteria bacterium CG10_big_fil_rev_8_21_14_0_10_41_13</name>
    <dbReference type="NCBI Taxonomy" id="1974476"/>
    <lineage>
        <taxon>Bacteria</taxon>
        <taxon>Candidatus Komeiliibacteriota</taxon>
    </lineage>
</organism>
<dbReference type="PANTHER" id="PTHR33991:SF1">
    <property type="entry name" value="DNA REPAIR PROTEIN RECO"/>
    <property type="match status" value="1"/>
</dbReference>
<name>A0A2M6WDB5_9BACT</name>
<reference evidence="7" key="1">
    <citation type="submission" date="2017-09" db="EMBL/GenBank/DDBJ databases">
        <title>Depth-based differentiation of microbial function through sediment-hosted aquifers and enrichment of novel symbionts in the deep terrestrial subsurface.</title>
        <authorList>
            <person name="Probst A.J."/>
            <person name="Ladd B."/>
            <person name="Jarett J.K."/>
            <person name="Geller-Mcgrath D.E."/>
            <person name="Sieber C.M.K."/>
            <person name="Emerson J.B."/>
            <person name="Anantharaman K."/>
            <person name="Thomas B.C."/>
            <person name="Malmstrom R."/>
            <person name="Stieglmeier M."/>
            <person name="Klingl A."/>
            <person name="Woyke T."/>
            <person name="Ryan C.M."/>
            <person name="Banfield J.F."/>
        </authorList>
    </citation>
    <scope>NUCLEOTIDE SEQUENCE [LARGE SCALE GENOMIC DNA]</scope>
</reference>
<dbReference type="EMBL" id="PFBO01000018">
    <property type="protein sequence ID" value="PIT90735.1"/>
    <property type="molecule type" value="Genomic_DNA"/>
</dbReference>
<gene>
    <name evidence="4 6" type="primary">recO</name>
    <name evidence="6" type="ORF">COU22_00510</name>
</gene>
<sequence>MPTIKTEAVVLSKRPLWEADRLYVLYTKDFGKLEAQVKSAARPSSKQAGSLEPVSLVQVMIVKGKKRETIAGVQLIRRFKFDNYFAFSQAALIRELFLKLIKPEVKDDVLYGNLISYLSSVENLQQPTGFSPLKVKFFSQRFIWQMIKLLGHQPDLDSESDLSAEVKNLIKACLDQQPATLQISSDLLQKLESYTQNYLYNLLESDLNSFYSPFYAKSFQPEKTLG</sequence>
<dbReference type="AlphaFoldDB" id="A0A2M6WDB5"/>
<keyword evidence="1 4" id="KW-0227">DNA damage</keyword>
<evidence type="ECO:0000256" key="1">
    <source>
        <dbReference type="ARBA" id="ARBA00022763"/>
    </source>
</evidence>
<dbReference type="Proteomes" id="UP000230543">
    <property type="component" value="Unassembled WGS sequence"/>
</dbReference>
<dbReference type="SUPFAM" id="SSF50249">
    <property type="entry name" value="Nucleic acid-binding proteins"/>
    <property type="match status" value="1"/>
</dbReference>
<dbReference type="HAMAP" id="MF_00201">
    <property type="entry name" value="RecO"/>
    <property type="match status" value="1"/>
</dbReference>
<dbReference type="InterPro" id="IPR003717">
    <property type="entry name" value="RecO"/>
</dbReference>
<dbReference type="GO" id="GO:0006310">
    <property type="term" value="P:DNA recombination"/>
    <property type="evidence" value="ECO:0007669"/>
    <property type="project" value="UniProtKB-UniRule"/>
</dbReference>
<dbReference type="PANTHER" id="PTHR33991">
    <property type="entry name" value="DNA REPAIR PROTEIN RECO"/>
    <property type="match status" value="1"/>
</dbReference>
<proteinExistence type="inferred from homology"/>